<dbReference type="GO" id="GO:0005634">
    <property type="term" value="C:nucleus"/>
    <property type="evidence" value="ECO:0007669"/>
    <property type="project" value="UniProtKB-SubCell"/>
</dbReference>
<evidence type="ECO:0000256" key="11">
    <source>
        <dbReference type="ARBA" id="ARBA00023136"/>
    </source>
</evidence>
<keyword evidence="10 13" id="KW-0175">Coiled coil</keyword>
<evidence type="ECO:0000256" key="5">
    <source>
        <dbReference type="ARBA" id="ARBA00018125"/>
    </source>
</evidence>
<evidence type="ECO:0000256" key="7">
    <source>
        <dbReference type="ARBA" id="ARBA00022692"/>
    </source>
</evidence>
<evidence type="ECO:0000256" key="10">
    <source>
        <dbReference type="ARBA" id="ARBA00023054"/>
    </source>
</evidence>
<dbReference type="PANTHER" id="PTHR15989">
    <property type="entry name" value="VEZATIN"/>
    <property type="match status" value="1"/>
</dbReference>
<name>A0A2T6ZD07_TUBBO</name>
<feature type="compositionally biased region" description="Polar residues" evidence="14">
    <location>
        <begin position="609"/>
        <end position="626"/>
    </location>
</feature>
<dbReference type="EMBL" id="NESQ01000381">
    <property type="protein sequence ID" value="PUU73378.1"/>
    <property type="molecule type" value="Genomic_DNA"/>
</dbReference>
<feature type="domain" description="Myosin-binding" evidence="16">
    <location>
        <begin position="154"/>
        <end position="435"/>
    </location>
</feature>
<dbReference type="GO" id="GO:0098609">
    <property type="term" value="P:cell-cell adhesion"/>
    <property type="evidence" value="ECO:0007669"/>
    <property type="project" value="InterPro"/>
</dbReference>
<evidence type="ECO:0000256" key="12">
    <source>
        <dbReference type="ARBA" id="ARBA00023242"/>
    </source>
</evidence>
<evidence type="ECO:0000256" key="9">
    <source>
        <dbReference type="ARBA" id="ARBA00022989"/>
    </source>
</evidence>
<organism evidence="17 18">
    <name type="scientific">Tuber borchii</name>
    <name type="common">White truffle</name>
    <dbReference type="NCBI Taxonomy" id="42251"/>
    <lineage>
        <taxon>Eukaryota</taxon>
        <taxon>Fungi</taxon>
        <taxon>Dikarya</taxon>
        <taxon>Ascomycota</taxon>
        <taxon>Pezizomycotina</taxon>
        <taxon>Pezizomycetes</taxon>
        <taxon>Pezizales</taxon>
        <taxon>Tuberaceae</taxon>
        <taxon>Tuber</taxon>
    </lineage>
</organism>
<dbReference type="InterPro" id="IPR026858">
    <property type="entry name" value="Vezatin"/>
</dbReference>
<gene>
    <name evidence="17" type="ORF">B9Z19DRAFT_1004565</name>
</gene>
<evidence type="ECO:0000256" key="13">
    <source>
        <dbReference type="SAM" id="Coils"/>
    </source>
</evidence>
<keyword evidence="9 15" id="KW-1133">Transmembrane helix</keyword>
<evidence type="ECO:0000256" key="1">
    <source>
        <dbReference type="ARBA" id="ARBA00004123"/>
    </source>
</evidence>
<dbReference type="OrthoDB" id="21151at2759"/>
<feature type="transmembrane region" description="Helical" evidence="15">
    <location>
        <begin position="146"/>
        <end position="165"/>
    </location>
</feature>
<dbReference type="STRING" id="42251.A0A2T6ZD07"/>
<evidence type="ECO:0000259" key="16">
    <source>
        <dbReference type="Pfam" id="PF12632"/>
    </source>
</evidence>
<evidence type="ECO:0000313" key="17">
    <source>
        <dbReference type="EMBL" id="PUU73378.1"/>
    </source>
</evidence>
<evidence type="ECO:0000313" key="18">
    <source>
        <dbReference type="Proteomes" id="UP000244722"/>
    </source>
</evidence>
<comment type="similarity">
    <text evidence="4">Belongs to the vezatin family.</text>
</comment>
<keyword evidence="6" id="KW-1003">Cell membrane</keyword>
<keyword evidence="7 15" id="KW-0812">Transmembrane</keyword>
<dbReference type="PANTHER" id="PTHR15989:SF5">
    <property type="entry name" value="VEZATIN"/>
    <property type="match status" value="1"/>
</dbReference>
<evidence type="ECO:0000256" key="2">
    <source>
        <dbReference type="ARBA" id="ARBA00004536"/>
    </source>
</evidence>
<feature type="coiled-coil region" evidence="13">
    <location>
        <begin position="422"/>
        <end position="449"/>
    </location>
</feature>
<dbReference type="InterPro" id="IPR026859">
    <property type="entry name" value="Myosin-bd"/>
</dbReference>
<dbReference type="GO" id="GO:0005886">
    <property type="term" value="C:plasma membrane"/>
    <property type="evidence" value="ECO:0007669"/>
    <property type="project" value="UniProtKB-SubCell"/>
</dbReference>
<protein>
    <recommendedName>
        <fullName evidence="5">Vezatin</fullName>
    </recommendedName>
</protein>
<feature type="region of interest" description="Disordered" evidence="14">
    <location>
        <begin position="603"/>
        <end position="626"/>
    </location>
</feature>
<reference evidence="17 18" key="1">
    <citation type="submission" date="2017-04" db="EMBL/GenBank/DDBJ databases">
        <title>Draft genome sequence of Tuber borchii Vittad., a whitish edible truffle.</title>
        <authorList>
            <consortium name="DOE Joint Genome Institute"/>
            <person name="Murat C."/>
            <person name="Kuo A."/>
            <person name="Barry K.W."/>
            <person name="Clum A."/>
            <person name="Dockter R.B."/>
            <person name="Fauchery L."/>
            <person name="Iotti M."/>
            <person name="Kohler A."/>
            <person name="Labutti K."/>
            <person name="Lindquist E.A."/>
            <person name="Lipzen A."/>
            <person name="Ohm R.A."/>
            <person name="Wang M."/>
            <person name="Grigoriev I.V."/>
            <person name="Zambonelli A."/>
            <person name="Martin F.M."/>
        </authorList>
    </citation>
    <scope>NUCLEOTIDE SEQUENCE [LARGE SCALE GENOMIC DNA]</scope>
    <source>
        <strain evidence="17 18">Tbo3840</strain>
    </source>
</reference>
<keyword evidence="8" id="KW-0965">Cell junction</keyword>
<proteinExistence type="inferred from homology"/>
<dbReference type="GO" id="GO:0017022">
    <property type="term" value="F:myosin binding"/>
    <property type="evidence" value="ECO:0007669"/>
    <property type="project" value="InterPro"/>
</dbReference>
<accession>A0A2T6ZD07</accession>
<evidence type="ECO:0000256" key="15">
    <source>
        <dbReference type="SAM" id="Phobius"/>
    </source>
</evidence>
<keyword evidence="11 15" id="KW-0472">Membrane</keyword>
<sequence length="626" mass="70154">MESIVFANSPLAEYLEGNGENEAAWGIEPLSPEPAEKSQPIFAPPLTSITSHFRKKGLKPLKLSDPGWSRKAKFYELFSRAVDSRLSRNENSRFLERFRYIIVASQLLNEHVNVSHYDRKSDSDPFSPDEGASTDIFGPQYAKSRYWAGSGGCVLVVSLLLAWVLRGGNGRSGISKGRAIAALLLSMMVAIFLFAHARRRWLRSLRAKAIEFAALFVENSQTFDVLASNAVTLIQEVELVSRGYRLSTPLPPITRLERDSQTRRCARLRRSLLSALGLGISPHIRACISLRHLTQEIDLEKYYDIYDIRREDVQNVETEIDNGEFDDMESLKALKALVHRLHTVRRIFLCCLLALEADGCHADYNKWRVTVEQLRTLGNLIGELGSGVKRILGEEEQFFVPPTPKSPISPENERYRGQLRKLNSLSQALRGLQAKMHVLREESDRTLKESTDLVDFGPDLLIHYDSIGADLHALVNEWEDGRSFLAMTLDRNASSPLSKSSGSVSGTTLVGDTPRNSILSGSVDTGWADDAGLGLFSPTTEDREHPSEDEQVFEAVAEPRPRSIMTRDERIRKVQEERVRIAEHKKEAEAGLALQRELQAVLVNRPPSKRNTVANHNSSTATRYPG</sequence>
<evidence type="ECO:0000256" key="3">
    <source>
        <dbReference type="ARBA" id="ARBA00004651"/>
    </source>
</evidence>
<keyword evidence="18" id="KW-1185">Reference proteome</keyword>
<comment type="caution">
    <text evidence="17">The sequence shown here is derived from an EMBL/GenBank/DDBJ whole genome shotgun (WGS) entry which is preliminary data.</text>
</comment>
<dbReference type="Pfam" id="PF12632">
    <property type="entry name" value="Vezatin"/>
    <property type="match status" value="1"/>
</dbReference>
<evidence type="ECO:0000256" key="4">
    <source>
        <dbReference type="ARBA" id="ARBA00007245"/>
    </source>
</evidence>
<dbReference type="AlphaFoldDB" id="A0A2T6ZD07"/>
<evidence type="ECO:0000256" key="6">
    <source>
        <dbReference type="ARBA" id="ARBA00022475"/>
    </source>
</evidence>
<comment type="subcellular location">
    <subcellularLocation>
        <location evidence="2">Cell junction</location>
        <location evidence="2">Adherens junction</location>
    </subcellularLocation>
    <subcellularLocation>
        <location evidence="3">Cell membrane</location>
        <topology evidence="3">Multi-pass membrane protein</topology>
    </subcellularLocation>
    <subcellularLocation>
        <location evidence="1">Nucleus</location>
    </subcellularLocation>
</comment>
<feature type="transmembrane region" description="Helical" evidence="15">
    <location>
        <begin position="177"/>
        <end position="197"/>
    </location>
</feature>
<keyword evidence="12" id="KW-0539">Nucleus</keyword>
<dbReference type="Proteomes" id="UP000244722">
    <property type="component" value="Unassembled WGS sequence"/>
</dbReference>
<evidence type="ECO:0000256" key="14">
    <source>
        <dbReference type="SAM" id="MobiDB-lite"/>
    </source>
</evidence>
<evidence type="ECO:0000256" key="8">
    <source>
        <dbReference type="ARBA" id="ARBA00022949"/>
    </source>
</evidence>